<dbReference type="Proteomes" id="UP000223139">
    <property type="component" value="Segment"/>
</dbReference>
<dbReference type="InterPro" id="IPR056028">
    <property type="entry name" value="DUF7609"/>
</dbReference>
<proteinExistence type="predicted"/>
<evidence type="ECO:0000313" key="2">
    <source>
        <dbReference type="EMBL" id="ASW27619.1"/>
    </source>
</evidence>
<evidence type="ECO:0000313" key="3">
    <source>
        <dbReference type="Proteomes" id="UP000223139"/>
    </source>
</evidence>
<gene>
    <name evidence="2" type="ORF">KPNN53_078</name>
</gene>
<protein>
    <submittedName>
        <fullName evidence="2">Putative RecT family protein</fullName>
    </submittedName>
</protein>
<reference evidence="2 3" key="1">
    <citation type="submission" date="2017-07" db="EMBL/GenBank/DDBJ databases">
        <title>Complete Genome Sequence of the Klebsiella phage YMC15/11/N53_KPN_BP.</title>
        <authorList>
            <person name="Jeon J."/>
            <person name="Yong D."/>
            <person name="Lee K."/>
        </authorList>
    </citation>
    <scope>NUCLEOTIDE SEQUENCE [LARGE SCALE GENOMIC DNA]</scope>
</reference>
<sequence length="125" mass="13530">MNDAIILDDLTPAMMTMETDVELPSGIRANSITGNLIGLKPGEVYVYAQELDSSKALADLQTEATALRYKMRNGVSSSLRNAKRACNSQFSLETALVMYPSGRAFIQVAIKRVDDGAGTPEDDEV</sequence>
<feature type="domain" description="DUF7609" evidence="1">
    <location>
        <begin position="30"/>
        <end position="113"/>
    </location>
</feature>
<dbReference type="Pfam" id="PF24582">
    <property type="entry name" value="DUF7609"/>
    <property type="match status" value="1"/>
</dbReference>
<evidence type="ECO:0000259" key="1">
    <source>
        <dbReference type="Pfam" id="PF24582"/>
    </source>
</evidence>
<organism evidence="2 3">
    <name type="scientific">Klebsiella phage YMC15/11/N53_KPN_BP</name>
    <dbReference type="NCBI Taxonomy" id="2026101"/>
    <lineage>
        <taxon>Viruses</taxon>
        <taxon>Duplodnaviria</taxon>
        <taxon>Heunggongvirae</taxon>
        <taxon>Uroviricota</taxon>
        <taxon>Caudoviricetes</taxon>
        <taxon>Casjensviridae</taxon>
        <taxon>Yonseivirus</taxon>
        <taxon>Yonseivirus N137</taxon>
    </lineage>
</organism>
<dbReference type="EMBL" id="MF476924">
    <property type="protein sequence ID" value="ASW27619.1"/>
    <property type="molecule type" value="Genomic_DNA"/>
</dbReference>
<name>A0A248XD36_9CAUD</name>
<accession>A0A248XD36</accession>